<dbReference type="InterPro" id="IPR014094">
    <property type="entry name" value="LpoB"/>
</dbReference>
<dbReference type="AlphaFoldDB" id="A0A162WM18"/>
<evidence type="ECO:0000313" key="2">
    <source>
        <dbReference type="EMBL" id="KZS38186.1"/>
    </source>
</evidence>
<dbReference type="Gene3D" id="3.40.50.10610">
    <property type="entry name" value="ABC-type transport auxiliary lipoprotein component"/>
    <property type="match status" value="1"/>
</dbReference>
<dbReference type="STRING" id="1642818.AWE51_19295"/>
<dbReference type="Pfam" id="PF13036">
    <property type="entry name" value="LpoB"/>
    <property type="match status" value="1"/>
</dbReference>
<feature type="signal peptide" evidence="1">
    <location>
        <begin position="1"/>
        <end position="24"/>
    </location>
</feature>
<accession>A0A162WM18</accession>
<keyword evidence="1" id="KW-0732">Signal</keyword>
<feature type="chain" id="PRO_5007840810" evidence="1">
    <location>
        <begin position="25"/>
        <end position="196"/>
    </location>
</feature>
<name>A0A162WM18_9FLAO</name>
<comment type="caution">
    <text evidence="2">The sequence shown here is derived from an EMBL/GenBank/DDBJ whole genome shotgun (WGS) entry which is preliminary data.</text>
</comment>
<reference evidence="2 3" key="1">
    <citation type="submission" date="2016-01" db="EMBL/GenBank/DDBJ databases">
        <title>The draft genome sequence of Aquimarina sp. RZW4-3-2.</title>
        <authorList>
            <person name="Wang Y."/>
        </authorList>
    </citation>
    <scope>NUCLEOTIDE SEQUENCE [LARGE SCALE GENOMIC DNA]</scope>
    <source>
        <strain evidence="2 3">RZW4-3-2</strain>
    </source>
</reference>
<keyword evidence="3" id="KW-1185">Reference proteome</keyword>
<gene>
    <name evidence="2" type="ORF">AWE51_19295</name>
</gene>
<dbReference type="RefSeq" id="WP_066320200.1">
    <property type="nucleotide sequence ID" value="NZ_CANLSS010000005.1"/>
</dbReference>
<dbReference type="Proteomes" id="UP000076715">
    <property type="component" value="Unassembled WGS sequence"/>
</dbReference>
<evidence type="ECO:0000256" key="1">
    <source>
        <dbReference type="SAM" id="SignalP"/>
    </source>
</evidence>
<dbReference type="EMBL" id="LQRT01000060">
    <property type="protein sequence ID" value="KZS38186.1"/>
    <property type="molecule type" value="Genomic_DNA"/>
</dbReference>
<evidence type="ECO:0000313" key="3">
    <source>
        <dbReference type="Proteomes" id="UP000076715"/>
    </source>
</evidence>
<sequence length="196" mass="22369">MKTIRVKYKALFLIIIMISMSCSRQITRVATDSTIEVSGRWNDSDSRFTAEDLSNQIVNANWASDHTIKKGKKPVVIVGLIRNKSHEHIESETFVKDIEKSLLNTQRAKVVQGGKMREELRGERADQQNNASVTTMKKFGLETGADYIIQGNINSIVDAHKRDKVVYYQVDLELIDIQSNEKVWIGDKKIKKFVKN</sequence>
<organism evidence="2 3">
    <name type="scientific">Aquimarina aggregata</name>
    <dbReference type="NCBI Taxonomy" id="1642818"/>
    <lineage>
        <taxon>Bacteria</taxon>
        <taxon>Pseudomonadati</taxon>
        <taxon>Bacteroidota</taxon>
        <taxon>Flavobacteriia</taxon>
        <taxon>Flavobacteriales</taxon>
        <taxon>Flavobacteriaceae</taxon>
        <taxon>Aquimarina</taxon>
    </lineage>
</organism>
<protein>
    <submittedName>
        <fullName evidence="2">Penicillin-binding protein activator LpoB</fullName>
    </submittedName>
</protein>
<proteinExistence type="predicted"/>
<dbReference type="PROSITE" id="PS51257">
    <property type="entry name" value="PROKAR_LIPOPROTEIN"/>
    <property type="match status" value="1"/>
</dbReference>
<dbReference type="OrthoDB" id="9803653at2"/>